<dbReference type="AlphaFoldDB" id="A0A1S3IHC6"/>
<dbReference type="STRING" id="7574.A0A1S3IHC6"/>
<proteinExistence type="inferred from homology"/>
<name>A0A1S3IHC6_LINAN</name>
<dbReference type="Pfam" id="PF01873">
    <property type="entry name" value="eIF-5_eIF-2B"/>
    <property type="match status" value="1"/>
</dbReference>
<dbReference type="GO" id="GO:0071074">
    <property type="term" value="F:eukaryotic initiation factor eIF2 binding"/>
    <property type="evidence" value="ECO:0007669"/>
    <property type="project" value="TreeGrafter"/>
</dbReference>
<evidence type="ECO:0000256" key="7">
    <source>
        <dbReference type="SAM" id="MobiDB-lite"/>
    </source>
</evidence>
<dbReference type="GO" id="GO:0005525">
    <property type="term" value="F:GTP binding"/>
    <property type="evidence" value="ECO:0007669"/>
    <property type="project" value="UniProtKB-KW"/>
</dbReference>
<dbReference type="Gene3D" id="1.25.40.180">
    <property type="match status" value="1"/>
</dbReference>
<comment type="similarity">
    <text evidence="1">Belongs to the eIF-2-beta/eIF-5 family.</text>
</comment>
<accession>A0A1S3IHC6</accession>
<dbReference type="RefSeq" id="XP_013397528.1">
    <property type="nucleotide sequence ID" value="XM_013542074.1"/>
</dbReference>
<keyword evidence="4" id="KW-0547">Nucleotide-binding</keyword>
<evidence type="ECO:0000256" key="2">
    <source>
        <dbReference type="ARBA" id="ARBA00018059"/>
    </source>
</evidence>
<dbReference type="KEGG" id="lak:106164229"/>
<dbReference type="Gene3D" id="2.20.25.350">
    <property type="match status" value="1"/>
</dbReference>
<feature type="region of interest" description="Disordered" evidence="7">
    <location>
        <begin position="203"/>
        <end position="223"/>
    </location>
</feature>
<dbReference type="Pfam" id="PF02020">
    <property type="entry name" value="W2"/>
    <property type="match status" value="1"/>
</dbReference>
<dbReference type="InterPro" id="IPR003307">
    <property type="entry name" value="W2_domain"/>
</dbReference>
<evidence type="ECO:0000259" key="8">
    <source>
        <dbReference type="PROSITE" id="PS51363"/>
    </source>
</evidence>
<dbReference type="FunCoup" id="A0A1S3IHC6">
    <property type="interactions" value="2657"/>
</dbReference>
<organism evidence="9 10">
    <name type="scientific">Lingula anatina</name>
    <name type="common">Brachiopod</name>
    <name type="synonym">Lingula unguis</name>
    <dbReference type="NCBI Taxonomy" id="7574"/>
    <lineage>
        <taxon>Eukaryota</taxon>
        <taxon>Metazoa</taxon>
        <taxon>Spiralia</taxon>
        <taxon>Lophotrochozoa</taxon>
        <taxon>Brachiopoda</taxon>
        <taxon>Linguliformea</taxon>
        <taxon>Lingulata</taxon>
        <taxon>Lingulida</taxon>
        <taxon>Linguloidea</taxon>
        <taxon>Lingulidae</taxon>
        <taxon>Lingula</taxon>
    </lineage>
</organism>
<dbReference type="InterPro" id="IPR002735">
    <property type="entry name" value="Transl_init_fac_IF2/IF5_dom"/>
</dbReference>
<evidence type="ECO:0000256" key="3">
    <source>
        <dbReference type="ARBA" id="ARBA00022540"/>
    </source>
</evidence>
<dbReference type="PANTHER" id="PTHR23001:SF7">
    <property type="entry name" value="EUKARYOTIC TRANSLATION INITIATION FACTOR 5"/>
    <property type="match status" value="1"/>
</dbReference>
<keyword evidence="6" id="KW-0342">GTP-binding</keyword>
<dbReference type="SMART" id="SM00515">
    <property type="entry name" value="eIF5C"/>
    <property type="match status" value="1"/>
</dbReference>
<sequence>MALNVNRNVSDQFYRYKMPRLIAKVEGKGNGIKTVIANMPEVAKALGRPPTYPTKFFGCELGAQTQFDLKNERFIVNGAHDSAKLQDLLDGFIKKFVLCPECENPETLLSISQKRQQIGQRCSACGYTGMVDMTHKLTTYILKNPPEPEPSTGLTPIKKEKRSKKGRSKDEKEMNGGDGENAPSSPEIKELNAQEQSAAIRSGEANFDQSQPETDGGDDADWGEDVSEEAVKKRMEELSTAAQTLALTEDLEKTPKERADLFYSFVKNKKESGNLIGSDKEILAEAEKLEVKDKAPLILCEVLLSENIVKELKDYRLIFLRITNQNPKAQRYMLGGVEQLIGNVYRDQLMPKVCGILKALYDLDIVDEEVIQEWGNKVSKKYVSKAVAQDIHNAATPFLKWLKEAEEEESDEEEEEEEDLEIEYSNKAPAGQLKTETQVSKEEEEEDDDLDIDAI</sequence>
<feature type="compositionally biased region" description="Acidic residues" evidence="7">
    <location>
        <begin position="442"/>
        <end position="455"/>
    </location>
</feature>
<dbReference type="InterPro" id="IPR016024">
    <property type="entry name" value="ARM-type_fold"/>
</dbReference>
<dbReference type="SMART" id="SM00653">
    <property type="entry name" value="eIF2B_5"/>
    <property type="match status" value="1"/>
</dbReference>
<evidence type="ECO:0000256" key="6">
    <source>
        <dbReference type="ARBA" id="ARBA00023134"/>
    </source>
</evidence>
<dbReference type="GO" id="GO:0005829">
    <property type="term" value="C:cytosol"/>
    <property type="evidence" value="ECO:0007669"/>
    <property type="project" value="TreeGrafter"/>
</dbReference>
<evidence type="ECO:0000313" key="9">
    <source>
        <dbReference type="Proteomes" id="UP000085678"/>
    </source>
</evidence>
<dbReference type="GeneID" id="106164229"/>
<dbReference type="SUPFAM" id="SSF100966">
    <property type="entry name" value="Translation initiation factor 2 beta, aIF2beta, N-terminal domain"/>
    <property type="match status" value="1"/>
</dbReference>
<dbReference type="OrthoDB" id="10250831at2759"/>
<evidence type="ECO:0000256" key="1">
    <source>
        <dbReference type="ARBA" id="ARBA00010397"/>
    </source>
</evidence>
<dbReference type="InterPro" id="IPR016189">
    <property type="entry name" value="Transl_init_fac_IF2/IF5_N"/>
</dbReference>
<dbReference type="SUPFAM" id="SSF75689">
    <property type="entry name" value="Zinc-binding domain of translation initiation factor 2 beta"/>
    <property type="match status" value="1"/>
</dbReference>
<dbReference type="Proteomes" id="UP000085678">
    <property type="component" value="Unplaced"/>
</dbReference>
<dbReference type="PANTHER" id="PTHR23001">
    <property type="entry name" value="EUKARYOTIC TRANSLATION INITIATION FACTOR"/>
    <property type="match status" value="1"/>
</dbReference>
<feature type="domain" description="W2" evidence="8">
    <location>
        <begin position="252"/>
        <end position="412"/>
    </location>
</feature>
<keyword evidence="3 10" id="KW-0396">Initiation factor</keyword>
<dbReference type="Gene3D" id="3.30.30.170">
    <property type="match status" value="1"/>
</dbReference>
<dbReference type="PROSITE" id="PS51363">
    <property type="entry name" value="W2"/>
    <property type="match status" value="1"/>
</dbReference>
<dbReference type="InterPro" id="IPR045196">
    <property type="entry name" value="IF2/IF5"/>
</dbReference>
<dbReference type="GO" id="GO:0005092">
    <property type="term" value="F:GDP-dissociation inhibitor activity"/>
    <property type="evidence" value="ECO:0007669"/>
    <property type="project" value="TreeGrafter"/>
</dbReference>
<feature type="region of interest" description="Disordered" evidence="7">
    <location>
        <begin position="404"/>
        <end position="455"/>
    </location>
</feature>
<dbReference type="GO" id="GO:0003743">
    <property type="term" value="F:translation initiation factor activity"/>
    <property type="evidence" value="ECO:0007669"/>
    <property type="project" value="UniProtKB-KW"/>
</dbReference>
<dbReference type="InterPro" id="IPR016190">
    <property type="entry name" value="Transl_init_fac_IF2/IF5_Zn-bd"/>
</dbReference>
<dbReference type="SUPFAM" id="SSF48371">
    <property type="entry name" value="ARM repeat"/>
    <property type="match status" value="1"/>
</dbReference>
<feature type="region of interest" description="Disordered" evidence="7">
    <location>
        <begin position="141"/>
        <end position="186"/>
    </location>
</feature>
<feature type="compositionally biased region" description="Acidic residues" evidence="7">
    <location>
        <begin position="405"/>
        <end position="422"/>
    </location>
</feature>
<evidence type="ECO:0000256" key="5">
    <source>
        <dbReference type="ARBA" id="ARBA00022917"/>
    </source>
</evidence>
<dbReference type="FunFam" id="2.20.25.350:FF:000001">
    <property type="entry name" value="Eukaryotic translation initiation factor 5"/>
    <property type="match status" value="1"/>
</dbReference>
<gene>
    <name evidence="10" type="primary">LOC106164229</name>
</gene>
<keyword evidence="5" id="KW-0648">Protein biosynthesis</keyword>
<evidence type="ECO:0000256" key="4">
    <source>
        <dbReference type="ARBA" id="ARBA00022741"/>
    </source>
</evidence>
<keyword evidence="9" id="KW-1185">Reference proteome</keyword>
<dbReference type="CDD" id="cd11561">
    <property type="entry name" value="W2_eIF5"/>
    <property type="match status" value="1"/>
</dbReference>
<evidence type="ECO:0000313" key="10">
    <source>
        <dbReference type="RefSeq" id="XP_013397528.1"/>
    </source>
</evidence>
<dbReference type="GO" id="GO:0001732">
    <property type="term" value="P:formation of cytoplasmic translation initiation complex"/>
    <property type="evidence" value="ECO:0007669"/>
    <property type="project" value="TreeGrafter"/>
</dbReference>
<reference evidence="10" key="1">
    <citation type="submission" date="2025-08" db="UniProtKB">
        <authorList>
            <consortium name="RefSeq"/>
        </authorList>
    </citation>
    <scope>IDENTIFICATION</scope>
    <source>
        <tissue evidence="10">Gonads</tissue>
    </source>
</reference>
<protein>
    <recommendedName>
        <fullName evidence="2">Eukaryotic translation initiation factor 5</fullName>
    </recommendedName>
</protein>
<dbReference type="InParanoid" id="A0A1S3IHC6"/>
<dbReference type="FunFam" id="3.30.30.170:FF:000002">
    <property type="entry name" value="Eukaryotic translation initiation factor 5"/>
    <property type="match status" value="1"/>
</dbReference>